<dbReference type="EMBL" id="CABFPH010000009">
    <property type="protein sequence ID" value="VUD70496.1"/>
    <property type="molecule type" value="Genomic_DNA"/>
</dbReference>
<feature type="region of interest" description="Disordered" evidence="1">
    <location>
        <begin position="1"/>
        <end position="28"/>
    </location>
</feature>
<evidence type="ECO:0000256" key="1">
    <source>
        <dbReference type="SAM" id="MobiDB-lite"/>
    </source>
</evidence>
<protein>
    <recommendedName>
        <fullName evidence="4">DNA-binding protein</fullName>
    </recommendedName>
</protein>
<reference evidence="2 3" key="1">
    <citation type="submission" date="2019-06" db="EMBL/GenBank/DDBJ databases">
        <authorList>
            <person name="Rodrigo-Torres L."/>
            <person name="Arahal R. D."/>
            <person name="Lucena T."/>
        </authorList>
    </citation>
    <scope>NUCLEOTIDE SEQUENCE [LARGE SCALE GENOMIC DNA]</scope>
    <source>
        <strain evidence="2 3">SB0023/3</strain>
    </source>
</reference>
<evidence type="ECO:0000313" key="3">
    <source>
        <dbReference type="Proteomes" id="UP000410984"/>
    </source>
</evidence>
<keyword evidence="3" id="KW-1185">Reference proteome</keyword>
<evidence type="ECO:0008006" key="4">
    <source>
        <dbReference type="Google" id="ProtNLM"/>
    </source>
</evidence>
<feature type="compositionally biased region" description="Basic and acidic residues" evidence="1">
    <location>
        <begin position="1"/>
        <end position="16"/>
    </location>
</feature>
<dbReference type="AlphaFoldDB" id="A0A509E8B0"/>
<gene>
    <name evidence="2" type="ORF">MET9862_01065</name>
</gene>
<organism evidence="2 3">
    <name type="scientific">Methylobacterium symbioticum</name>
    <dbReference type="NCBI Taxonomy" id="2584084"/>
    <lineage>
        <taxon>Bacteria</taxon>
        <taxon>Pseudomonadati</taxon>
        <taxon>Pseudomonadota</taxon>
        <taxon>Alphaproteobacteria</taxon>
        <taxon>Hyphomicrobiales</taxon>
        <taxon>Methylobacteriaceae</taxon>
        <taxon>Methylobacterium</taxon>
    </lineage>
</organism>
<sequence>MSDKTVIDGTAHDAAERASSPARPHRPRRGLVVGAIAAPLALGAAGLSLARPGPDLSPTPVAPTAISALAPSGAIAAKGEVTEIFGNKFVIQDATGRALVETGRAGEDGALVTKGETVTVQGRFEKGFLHARMITRAEGSPILLGRPGGPPPGTVDWAKDKVGLGPQPDLPALTAAIEKAGYGDIRVTGRGPRHLDVAAKGPDGRERLLHVDFDGRIRERPLL</sequence>
<dbReference type="RefSeq" id="WP_142582067.1">
    <property type="nucleotide sequence ID" value="NZ_CABFPH010000009.1"/>
</dbReference>
<dbReference type="OrthoDB" id="7285223at2"/>
<dbReference type="InterPro" id="IPR036700">
    <property type="entry name" value="BOBF_sf"/>
</dbReference>
<dbReference type="SUPFAM" id="SSF101756">
    <property type="entry name" value="Hypothetical protein YgiW"/>
    <property type="match status" value="1"/>
</dbReference>
<dbReference type="Proteomes" id="UP000410984">
    <property type="component" value="Unassembled WGS sequence"/>
</dbReference>
<proteinExistence type="predicted"/>
<evidence type="ECO:0000313" key="2">
    <source>
        <dbReference type="EMBL" id="VUD70496.1"/>
    </source>
</evidence>
<accession>A0A509E8B0</accession>
<name>A0A509E8B0_9HYPH</name>